<keyword evidence="5" id="KW-1185">Reference proteome</keyword>
<name>A0A927AYI8_9BACT</name>
<dbReference type="EMBL" id="JACXAA010000001">
    <property type="protein sequence ID" value="MBD2752128.1"/>
    <property type="molecule type" value="Genomic_DNA"/>
</dbReference>
<feature type="domain" description="GFO/IDH/MocA-like oxidoreductase" evidence="3">
    <location>
        <begin position="137"/>
        <end position="262"/>
    </location>
</feature>
<dbReference type="PANTHER" id="PTHR43818">
    <property type="entry name" value="BCDNA.GH03377"/>
    <property type="match status" value="1"/>
</dbReference>
<comment type="caution">
    <text evidence="4">The sequence shown here is derived from an EMBL/GenBank/DDBJ whole genome shotgun (WGS) entry which is preliminary data.</text>
</comment>
<dbReference type="Gene3D" id="3.30.360.10">
    <property type="entry name" value="Dihydrodipicolinate Reductase, domain 2"/>
    <property type="match status" value="1"/>
</dbReference>
<dbReference type="GO" id="GO:0016491">
    <property type="term" value="F:oxidoreductase activity"/>
    <property type="evidence" value="ECO:0007669"/>
    <property type="project" value="UniProtKB-KW"/>
</dbReference>
<reference evidence="4" key="1">
    <citation type="submission" date="2020-09" db="EMBL/GenBank/DDBJ databases">
        <authorList>
            <person name="Kim M.K."/>
        </authorList>
    </citation>
    <scope>NUCLEOTIDE SEQUENCE</scope>
    <source>
        <strain evidence="4">BT704</strain>
    </source>
</reference>
<evidence type="ECO:0000259" key="2">
    <source>
        <dbReference type="Pfam" id="PF01408"/>
    </source>
</evidence>
<dbReference type="InterPro" id="IPR000683">
    <property type="entry name" value="Gfo/Idh/MocA-like_OxRdtase_N"/>
</dbReference>
<dbReference type="InterPro" id="IPR036291">
    <property type="entry name" value="NAD(P)-bd_dom_sf"/>
</dbReference>
<dbReference type="SUPFAM" id="SSF55347">
    <property type="entry name" value="Glyceraldehyde-3-phosphate dehydrogenase-like, C-terminal domain"/>
    <property type="match status" value="1"/>
</dbReference>
<dbReference type="InterPro" id="IPR050463">
    <property type="entry name" value="Gfo/Idh/MocA_oxidrdct_glycsds"/>
</dbReference>
<evidence type="ECO:0000313" key="5">
    <source>
        <dbReference type="Proteomes" id="UP000653797"/>
    </source>
</evidence>
<accession>A0A927AYI8</accession>
<feature type="domain" description="Gfo/Idh/MocA-like oxidoreductase N-terminal" evidence="2">
    <location>
        <begin position="12"/>
        <end position="125"/>
    </location>
</feature>
<evidence type="ECO:0000256" key="1">
    <source>
        <dbReference type="ARBA" id="ARBA00023002"/>
    </source>
</evidence>
<gene>
    <name evidence="4" type="ORF">IC230_04435</name>
</gene>
<dbReference type="Gene3D" id="3.40.50.720">
    <property type="entry name" value="NAD(P)-binding Rossmann-like Domain"/>
    <property type="match status" value="1"/>
</dbReference>
<dbReference type="SUPFAM" id="SSF51735">
    <property type="entry name" value="NAD(P)-binding Rossmann-fold domains"/>
    <property type="match status" value="1"/>
</dbReference>
<keyword evidence="1" id="KW-0560">Oxidoreductase</keyword>
<proteinExistence type="predicted"/>
<dbReference type="Pfam" id="PF01408">
    <property type="entry name" value="GFO_IDH_MocA"/>
    <property type="match status" value="1"/>
</dbReference>
<protein>
    <submittedName>
        <fullName evidence="4">Gfo/Idh/MocA family oxidoreductase</fullName>
    </submittedName>
</protein>
<dbReference type="InterPro" id="IPR055170">
    <property type="entry name" value="GFO_IDH_MocA-like_dom"/>
</dbReference>
<dbReference type="AlphaFoldDB" id="A0A927AYI8"/>
<evidence type="ECO:0000259" key="3">
    <source>
        <dbReference type="Pfam" id="PF22725"/>
    </source>
</evidence>
<dbReference type="PANTHER" id="PTHR43818:SF11">
    <property type="entry name" value="BCDNA.GH03377"/>
    <property type="match status" value="1"/>
</dbReference>
<dbReference type="RefSeq" id="WP_191037740.1">
    <property type="nucleotide sequence ID" value="NZ_JACXAA010000001.1"/>
</dbReference>
<organism evidence="4 5">
    <name type="scientific">Spirosoma validum</name>
    <dbReference type="NCBI Taxonomy" id="2771355"/>
    <lineage>
        <taxon>Bacteria</taxon>
        <taxon>Pseudomonadati</taxon>
        <taxon>Bacteroidota</taxon>
        <taxon>Cytophagia</taxon>
        <taxon>Cytophagales</taxon>
        <taxon>Cytophagaceae</taxon>
        <taxon>Spirosoma</taxon>
    </lineage>
</organism>
<dbReference type="GO" id="GO:0000166">
    <property type="term" value="F:nucleotide binding"/>
    <property type="evidence" value="ECO:0007669"/>
    <property type="project" value="InterPro"/>
</dbReference>
<dbReference type="Pfam" id="PF22725">
    <property type="entry name" value="GFO_IDH_MocA_C3"/>
    <property type="match status" value="1"/>
</dbReference>
<sequence>MEANASEDRTIGLGVIGMGGFGLFAVQQFLQTPHTKLVAIAGSKREEAITVAKRFGAEQLGSLEELVNHPDVDLIYIATPPFLHYEQSMLALNAGKHVICEKPLAMNPEQGAEMIALAKEKGLLMVTNLMQRYNPMYARVKHLIDKKLLGEFLHGYFENYAGDEGLSPEHWFWDRSKSGGIFIEHGVHFFDMFAGWLGEGTVKSSQILKRPDSNDIEDQVQATVEYGDDETGKKLVNFYHGFTQTGRMDRQEMRLVFERGDITLFEWVPTRMILRCVADEETTRALMDLFPAAQLNVTANIGGKDRVIRGRHKEFEAYQQIELRFGFGDEKQHIYSELLRLMFRDQVSAIHYPGTHRIIREENGLESLETAVIADELARQ</sequence>
<dbReference type="Proteomes" id="UP000653797">
    <property type="component" value="Unassembled WGS sequence"/>
</dbReference>
<evidence type="ECO:0000313" key="4">
    <source>
        <dbReference type="EMBL" id="MBD2752128.1"/>
    </source>
</evidence>